<evidence type="ECO:0000259" key="4">
    <source>
        <dbReference type="Pfam" id="PF00849"/>
    </source>
</evidence>
<dbReference type="RefSeq" id="WP_062253269.1">
    <property type="nucleotide sequence ID" value="NZ_CP014229.1"/>
</dbReference>
<accession>A0A109W4L1</accession>
<keyword evidence="2" id="KW-0413">Isomerase</keyword>
<dbReference type="GO" id="GO:0009982">
    <property type="term" value="F:pseudouridine synthase activity"/>
    <property type="evidence" value="ECO:0007669"/>
    <property type="project" value="InterPro"/>
</dbReference>
<dbReference type="KEGG" id="dfi:AXF13_11020"/>
<sequence length="352" mass="36880">MNACELRVDAALAGQRLDQALAALTPELGLRGRRRLIARGAVLVNGRVGDAGCRLRPGDVLALRGTEDGTGATPCSADMPRLLSRQGDYCFLYKPAGLHSAALAGDNGPSLEALLPVLLSEESGGRAPRLMQRLDYGTSGIVCAALGAKAAQAFRVAERTGRCEKRYLALLRGTLAGPSTVRLALDTADRRQSRVLADTDDTLRWTEFLPLHVWGGAAATGPLAGLVRDTAHGESTSSASGAGEGEDPGGLTLAACRIRCGARHQIRAHAAALGHPLWGDGLYGRSNQHGPAGTGFFLHHGALLLPGAACVQSPPWPLPEAQAGAVRKWLESPAQCGILRRGHRNSPDPHQP</sequence>
<dbReference type="Proteomes" id="UP000069241">
    <property type="component" value="Chromosome"/>
</dbReference>
<dbReference type="Gene3D" id="3.30.2350.10">
    <property type="entry name" value="Pseudouridine synthase"/>
    <property type="match status" value="1"/>
</dbReference>
<protein>
    <submittedName>
        <fullName evidence="5">Pseudouridine synthase</fullName>
    </submittedName>
</protein>
<evidence type="ECO:0000256" key="2">
    <source>
        <dbReference type="ARBA" id="ARBA00023235"/>
    </source>
</evidence>
<dbReference type="EMBL" id="CP014229">
    <property type="protein sequence ID" value="AMD90604.1"/>
    <property type="molecule type" value="Genomic_DNA"/>
</dbReference>
<dbReference type="PROSITE" id="PS50889">
    <property type="entry name" value="S4"/>
    <property type="match status" value="1"/>
</dbReference>
<reference evidence="6" key="1">
    <citation type="submission" date="2016-02" db="EMBL/GenBank/DDBJ databases">
        <authorList>
            <person name="Holder M.E."/>
            <person name="Ajami N.J."/>
            <person name="Petrosino J.F."/>
        </authorList>
    </citation>
    <scope>NUCLEOTIDE SEQUENCE [LARGE SCALE GENOMIC DNA]</scope>
    <source>
        <strain evidence="6">CCUG 45958</strain>
    </source>
</reference>
<dbReference type="InterPro" id="IPR006145">
    <property type="entry name" value="PsdUridine_synth_RsuA/RluA"/>
</dbReference>
<gene>
    <name evidence="5" type="ORF">AXF13_11020</name>
</gene>
<dbReference type="GO" id="GO:0000455">
    <property type="term" value="P:enzyme-directed rRNA pseudouridine synthesis"/>
    <property type="evidence" value="ECO:0007669"/>
    <property type="project" value="TreeGrafter"/>
</dbReference>
<dbReference type="PANTHER" id="PTHR21600:SF87">
    <property type="entry name" value="RNA PSEUDOURIDYLATE SYNTHASE DOMAIN-CONTAINING PROTEIN 1"/>
    <property type="match status" value="1"/>
</dbReference>
<dbReference type="GO" id="GO:0003723">
    <property type="term" value="F:RNA binding"/>
    <property type="evidence" value="ECO:0007669"/>
    <property type="project" value="UniProtKB-KW"/>
</dbReference>
<dbReference type="InterPro" id="IPR050188">
    <property type="entry name" value="RluA_PseudoU_synthase"/>
</dbReference>
<dbReference type="STRING" id="44742.AXF13_11020"/>
<dbReference type="PANTHER" id="PTHR21600">
    <property type="entry name" value="MITOCHONDRIAL RNA PSEUDOURIDINE SYNTHASE"/>
    <property type="match status" value="1"/>
</dbReference>
<dbReference type="Pfam" id="PF00849">
    <property type="entry name" value="PseudoU_synth_2"/>
    <property type="match status" value="1"/>
</dbReference>
<keyword evidence="3" id="KW-0694">RNA-binding</keyword>
<dbReference type="GO" id="GO:0140098">
    <property type="term" value="F:catalytic activity, acting on RNA"/>
    <property type="evidence" value="ECO:0007669"/>
    <property type="project" value="UniProtKB-ARBA"/>
</dbReference>
<dbReference type="InterPro" id="IPR036986">
    <property type="entry name" value="S4_RNA-bd_sf"/>
</dbReference>
<dbReference type="SUPFAM" id="SSF55174">
    <property type="entry name" value="Alpha-L RNA-binding motif"/>
    <property type="match status" value="1"/>
</dbReference>
<dbReference type="SUPFAM" id="SSF55120">
    <property type="entry name" value="Pseudouridine synthase"/>
    <property type="match status" value="1"/>
</dbReference>
<keyword evidence="6" id="KW-1185">Reference proteome</keyword>
<evidence type="ECO:0000313" key="5">
    <source>
        <dbReference type="EMBL" id="AMD90604.1"/>
    </source>
</evidence>
<feature type="domain" description="Pseudouridine synthase RsuA/RluA-like" evidence="4">
    <location>
        <begin position="88"/>
        <end position="272"/>
    </location>
</feature>
<name>A0A109W4L1_9BACT</name>
<evidence type="ECO:0000256" key="1">
    <source>
        <dbReference type="ARBA" id="ARBA00010876"/>
    </source>
</evidence>
<dbReference type="CDD" id="cd00165">
    <property type="entry name" value="S4"/>
    <property type="match status" value="1"/>
</dbReference>
<dbReference type="AlphaFoldDB" id="A0A109W4L1"/>
<dbReference type="Gene3D" id="3.10.290.10">
    <property type="entry name" value="RNA-binding S4 domain"/>
    <property type="match status" value="1"/>
</dbReference>
<proteinExistence type="inferred from homology"/>
<organism evidence="5 6">
    <name type="scientific">Desulfovibrio fairfieldensis</name>
    <dbReference type="NCBI Taxonomy" id="44742"/>
    <lineage>
        <taxon>Bacteria</taxon>
        <taxon>Pseudomonadati</taxon>
        <taxon>Thermodesulfobacteriota</taxon>
        <taxon>Desulfovibrionia</taxon>
        <taxon>Desulfovibrionales</taxon>
        <taxon>Desulfovibrionaceae</taxon>
        <taxon>Desulfovibrio</taxon>
    </lineage>
</organism>
<evidence type="ECO:0000256" key="3">
    <source>
        <dbReference type="PROSITE-ProRule" id="PRU00182"/>
    </source>
</evidence>
<dbReference type="CDD" id="cd02869">
    <property type="entry name" value="PseudoU_synth_RluA_like"/>
    <property type="match status" value="1"/>
</dbReference>
<dbReference type="InterPro" id="IPR020103">
    <property type="entry name" value="PsdUridine_synth_cat_dom_sf"/>
</dbReference>
<evidence type="ECO:0000313" key="6">
    <source>
        <dbReference type="Proteomes" id="UP000069241"/>
    </source>
</evidence>
<comment type="similarity">
    <text evidence="1">Belongs to the pseudouridine synthase RluA family.</text>
</comment>